<keyword evidence="5" id="KW-1185">Reference proteome</keyword>
<protein>
    <submittedName>
        <fullName evidence="2">Uncharacterized protein</fullName>
    </submittedName>
</protein>
<reference evidence="3 5" key="2">
    <citation type="submission" date="2019-08" db="EMBL/GenBank/DDBJ databases">
        <authorList>
            <person name="Peeters C."/>
        </authorList>
    </citation>
    <scope>NUCLEOTIDE SEQUENCE [LARGE SCALE GENOMIC DNA]</scope>
    <source>
        <strain evidence="3 5">LMG 31119</strain>
    </source>
</reference>
<evidence type="ECO:0000313" key="5">
    <source>
        <dbReference type="Proteomes" id="UP000361468"/>
    </source>
</evidence>
<evidence type="ECO:0000313" key="2">
    <source>
        <dbReference type="EMBL" id="SUA77331.1"/>
    </source>
</evidence>
<reference evidence="2 4" key="1">
    <citation type="submission" date="2018-06" db="EMBL/GenBank/DDBJ databases">
        <authorList>
            <consortium name="Pathogen Informatics"/>
            <person name="Doyle S."/>
        </authorList>
    </citation>
    <scope>NUCLEOTIDE SEQUENCE [LARGE SCALE GENOMIC DNA]</scope>
    <source>
        <strain evidence="2 4">NCTC13160</strain>
    </source>
</reference>
<proteinExistence type="predicted"/>
<gene>
    <name evidence="2" type="ORF">NCTC13160_01886</name>
    <name evidence="3" type="ORF">PPN31119_01759</name>
</gene>
<name>A0A378YLL5_9BURK</name>
<dbReference type="AlphaFoldDB" id="A0A378YLL5"/>
<feature type="region of interest" description="Disordered" evidence="1">
    <location>
        <begin position="1"/>
        <end position="61"/>
    </location>
</feature>
<evidence type="ECO:0000313" key="3">
    <source>
        <dbReference type="EMBL" id="VVE65061.1"/>
    </source>
</evidence>
<evidence type="ECO:0000313" key="4">
    <source>
        <dbReference type="Proteomes" id="UP000254573"/>
    </source>
</evidence>
<sequence>MSSKSSPMPFPFLPVVLPPSSPAKAARRERMPDGPARASGAGGRAAARHGAERMAPPPAMDEDGIRAFRVEVVRRTASEGLTLLGAIVR</sequence>
<dbReference type="Proteomes" id="UP000361468">
    <property type="component" value="Unassembled WGS sequence"/>
</dbReference>
<dbReference type="Proteomes" id="UP000254573">
    <property type="component" value="Unassembled WGS sequence"/>
</dbReference>
<accession>A0A378YLL5</accession>
<dbReference type="EMBL" id="UGSG01000001">
    <property type="protein sequence ID" value="SUA77331.1"/>
    <property type="molecule type" value="Genomic_DNA"/>
</dbReference>
<dbReference type="EMBL" id="CABPSO010000004">
    <property type="protein sequence ID" value="VVE65061.1"/>
    <property type="molecule type" value="Genomic_DNA"/>
</dbReference>
<organism evidence="2 4">
    <name type="scientific">Pandoraea pnomenusa</name>
    <dbReference type="NCBI Taxonomy" id="93220"/>
    <lineage>
        <taxon>Bacteria</taxon>
        <taxon>Pseudomonadati</taxon>
        <taxon>Pseudomonadota</taxon>
        <taxon>Betaproteobacteria</taxon>
        <taxon>Burkholderiales</taxon>
        <taxon>Burkholderiaceae</taxon>
        <taxon>Pandoraea</taxon>
    </lineage>
</organism>
<feature type="compositionally biased region" description="Pro residues" evidence="1">
    <location>
        <begin position="8"/>
        <end position="21"/>
    </location>
</feature>
<evidence type="ECO:0000256" key="1">
    <source>
        <dbReference type="SAM" id="MobiDB-lite"/>
    </source>
</evidence>